<dbReference type="AlphaFoldDB" id="A0A645DTP9"/>
<feature type="domain" description="HTH tetR-type" evidence="2">
    <location>
        <begin position="9"/>
        <end position="69"/>
    </location>
</feature>
<protein>
    <submittedName>
        <fullName evidence="3">Nucleoid occlusion factor SlmA</fullName>
    </submittedName>
</protein>
<reference evidence="3" key="1">
    <citation type="submission" date="2019-08" db="EMBL/GenBank/DDBJ databases">
        <authorList>
            <person name="Kucharzyk K."/>
            <person name="Murdoch R.W."/>
            <person name="Higgins S."/>
            <person name="Loffler F."/>
        </authorList>
    </citation>
    <scope>NUCLEOTIDE SEQUENCE</scope>
</reference>
<evidence type="ECO:0000256" key="1">
    <source>
        <dbReference type="ARBA" id="ARBA00023125"/>
    </source>
</evidence>
<dbReference type="PROSITE" id="PS50977">
    <property type="entry name" value="HTH_TETR_2"/>
    <property type="match status" value="1"/>
</dbReference>
<dbReference type="Pfam" id="PF00440">
    <property type="entry name" value="TetR_N"/>
    <property type="match status" value="1"/>
</dbReference>
<dbReference type="PANTHER" id="PTHR43479:SF20">
    <property type="entry name" value="HTH TETR-TYPE DOMAIN-CONTAINING PROTEIN"/>
    <property type="match status" value="1"/>
</dbReference>
<dbReference type="GO" id="GO:0003677">
    <property type="term" value="F:DNA binding"/>
    <property type="evidence" value="ECO:0007669"/>
    <property type="project" value="UniProtKB-KW"/>
</dbReference>
<dbReference type="EMBL" id="VSSQ01039562">
    <property type="protein sequence ID" value="MPM92655.1"/>
    <property type="molecule type" value="Genomic_DNA"/>
</dbReference>
<dbReference type="InterPro" id="IPR050624">
    <property type="entry name" value="HTH-type_Tx_Regulator"/>
</dbReference>
<organism evidence="3">
    <name type="scientific">bioreactor metagenome</name>
    <dbReference type="NCBI Taxonomy" id="1076179"/>
    <lineage>
        <taxon>unclassified sequences</taxon>
        <taxon>metagenomes</taxon>
        <taxon>ecological metagenomes</taxon>
    </lineage>
</organism>
<evidence type="ECO:0000313" key="3">
    <source>
        <dbReference type="EMBL" id="MPM92655.1"/>
    </source>
</evidence>
<comment type="caution">
    <text evidence="3">The sequence shown here is derived from an EMBL/GenBank/DDBJ whole genome shotgun (WGS) entry which is preliminary data.</text>
</comment>
<dbReference type="InterPro" id="IPR001647">
    <property type="entry name" value="HTH_TetR"/>
</dbReference>
<name>A0A645DTP9_9ZZZZ</name>
<keyword evidence="1" id="KW-0238">DNA-binding</keyword>
<proteinExistence type="predicted"/>
<gene>
    <name evidence="3" type="primary">slmA_22</name>
    <name evidence="3" type="ORF">SDC9_139790</name>
</gene>
<dbReference type="PANTHER" id="PTHR43479">
    <property type="entry name" value="ACREF/ENVCD OPERON REPRESSOR-RELATED"/>
    <property type="match status" value="1"/>
</dbReference>
<dbReference type="InterPro" id="IPR009057">
    <property type="entry name" value="Homeodomain-like_sf"/>
</dbReference>
<dbReference type="SUPFAM" id="SSF46689">
    <property type="entry name" value="Homeodomain-like"/>
    <property type="match status" value="1"/>
</dbReference>
<dbReference type="Gene3D" id="1.10.357.10">
    <property type="entry name" value="Tetracycline Repressor, domain 2"/>
    <property type="match status" value="1"/>
</dbReference>
<evidence type="ECO:0000259" key="2">
    <source>
        <dbReference type="PROSITE" id="PS50977"/>
    </source>
</evidence>
<accession>A0A645DTP9</accession>
<sequence length="200" mass="23355">MSNGNNKRSSAKEKLIRSGIKVIEHNGIQGFSLRKAAEECGISCAAPYKHFKNKDEFLTKIIQYINEEWLIRQEKIVRKYTGDIREQLINICLAYIDFLVENPQYRSIIMIKDESLSPENNQIRYKISDKSRELINIYCQSERILLKTEAEKIFIIRSLIYGASLMFDNGELAYNEENRLMIYQAIDHQFELTSVDKSSN</sequence>